<evidence type="ECO:0000313" key="1">
    <source>
        <dbReference type="EMBL" id="KKL98200.1"/>
    </source>
</evidence>
<dbReference type="EMBL" id="LAZR01017976">
    <property type="protein sequence ID" value="KKL98200.1"/>
    <property type="molecule type" value="Genomic_DNA"/>
</dbReference>
<dbReference type="NCBIfam" id="TIGR04088">
    <property type="entry name" value="cognate_SipW"/>
    <property type="match status" value="1"/>
</dbReference>
<dbReference type="InterPro" id="IPR023833">
    <property type="entry name" value="Signal_pept_SipW-depend-type"/>
</dbReference>
<accession>A0A0F9IWV5</accession>
<sequence length="211" mass="21296">MKKILGLTVAALLVMALVGGGTWAYFSDPETSTGNILTAGTMDLKVDAGDIPVTTLNVPVTFPGDTGSGSTTLVNNGSLAGELDISTGPVNNIGAVSGTSEYADDSGDLGGVATIAIFIDVDQTTAYVDDIGLKSDGTIYVNTGAVPLEYATIDSYASKNWGGSAGVEAMAVSASDGFIIMYVVPTGAGNSIQGDSVSIDFTFILEQASAD</sequence>
<dbReference type="InterPro" id="IPR022121">
    <property type="entry name" value="Peptidase_M73_camelysin"/>
</dbReference>
<dbReference type="Pfam" id="PF12389">
    <property type="entry name" value="Peptidase_M73"/>
    <property type="match status" value="1"/>
</dbReference>
<organism evidence="1">
    <name type="scientific">marine sediment metagenome</name>
    <dbReference type="NCBI Taxonomy" id="412755"/>
    <lineage>
        <taxon>unclassified sequences</taxon>
        <taxon>metagenomes</taxon>
        <taxon>ecological metagenomes</taxon>
    </lineage>
</organism>
<gene>
    <name evidence="1" type="ORF">LCGC14_1826790</name>
</gene>
<dbReference type="AlphaFoldDB" id="A0A0F9IWV5"/>
<name>A0A0F9IWV5_9ZZZZ</name>
<reference evidence="1" key="1">
    <citation type="journal article" date="2015" name="Nature">
        <title>Complex archaea that bridge the gap between prokaryotes and eukaryotes.</title>
        <authorList>
            <person name="Spang A."/>
            <person name="Saw J.H."/>
            <person name="Jorgensen S.L."/>
            <person name="Zaremba-Niedzwiedzka K."/>
            <person name="Martijn J."/>
            <person name="Lind A.E."/>
            <person name="van Eijk R."/>
            <person name="Schleper C."/>
            <person name="Guy L."/>
            <person name="Ettema T.J."/>
        </authorList>
    </citation>
    <scope>NUCLEOTIDE SEQUENCE</scope>
</reference>
<comment type="caution">
    <text evidence="1">The sequence shown here is derived from an EMBL/GenBank/DDBJ whole genome shotgun (WGS) entry which is preliminary data.</text>
</comment>
<proteinExistence type="predicted"/>
<protein>
    <submittedName>
        <fullName evidence="1">Uncharacterized protein</fullName>
    </submittedName>
</protein>